<evidence type="ECO:0000256" key="1">
    <source>
        <dbReference type="SAM" id="MobiDB-lite"/>
    </source>
</evidence>
<feature type="region of interest" description="Disordered" evidence="1">
    <location>
        <begin position="1"/>
        <end position="61"/>
    </location>
</feature>
<feature type="compositionally biased region" description="Polar residues" evidence="1">
    <location>
        <begin position="15"/>
        <end position="28"/>
    </location>
</feature>
<dbReference type="PhylomeDB" id="A0A0G4FWQ8"/>
<protein>
    <submittedName>
        <fullName evidence="2">Uncharacterized protein</fullName>
    </submittedName>
</protein>
<sequence length="229" mass="26413">MGIDNPKTEGGEAKATSQTATRELTQAIQERREVKEEKEREEKKEAYKKYSQRKRAEEKERWERVKETEVPGVMGEQRRVTVVRDAKAKQYSGWLSMVPREADDMLLSLEEFRDTLTPGYQFKAQGDKRNCEEYGGSWGLQHTLNYCNKRGGHIGRRHNEVNQAWCNLAELVFTSVVRRGEPIVRAEREVTGRPALYGDFSVTVRGLWARQRQAVLDTRVVNTQAASYT</sequence>
<feature type="compositionally biased region" description="Basic and acidic residues" evidence="1">
    <location>
        <begin position="1"/>
        <end position="12"/>
    </location>
</feature>
<feature type="compositionally biased region" description="Basic and acidic residues" evidence="1">
    <location>
        <begin position="29"/>
        <end position="61"/>
    </location>
</feature>
<dbReference type="VEuPathDB" id="CryptoDB:Cvel_3842"/>
<name>A0A0G4FWQ8_9ALVE</name>
<dbReference type="EMBL" id="CDMZ01000695">
    <property type="protein sequence ID" value="CEM19659.1"/>
    <property type="molecule type" value="Genomic_DNA"/>
</dbReference>
<reference evidence="2" key="1">
    <citation type="submission" date="2014-11" db="EMBL/GenBank/DDBJ databases">
        <authorList>
            <person name="Otto D Thomas"/>
            <person name="Naeem Raeece"/>
        </authorList>
    </citation>
    <scope>NUCLEOTIDE SEQUENCE</scope>
</reference>
<evidence type="ECO:0000313" key="2">
    <source>
        <dbReference type="EMBL" id="CEM19659.1"/>
    </source>
</evidence>
<proteinExistence type="predicted"/>
<accession>A0A0G4FWQ8</accession>
<organism evidence="2">
    <name type="scientific">Chromera velia CCMP2878</name>
    <dbReference type="NCBI Taxonomy" id="1169474"/>
    <lineage>
        <taxon>Eukaryota</taxon>
        <taxon>Sar</taxon>
        <taxon>Alveolata</taxon>
        <taxon>Colpodellida</taxon>
        <taxon>Chromeraceae</taxon>
        <taxon>Chromera</taxon>
    </lineage>
</organism>
<dbReference type="AlphaFoldDB" id="A0A0G4FWQ8"/>
<gene>
    <name evidence="2" type="ORF">Cvel_3842</name>
</gene>